<feature type="compositionally biased region" description="Basic residues" evidence="1">
    <location>
        <begin position="159"/>
        <end position="170"/>
    </location>
</feature>
<organism evidence="2 3">
    <name type="scientific">Novipirellula caenicola</name>
    <dbReference type="NCBI Taxonomy" id="1536901"/>
    <lineage>
        <taxon>Bacteria</taxon>
        <taxon>Pseudomonadati</taxon>
        <taxon>Planctomycetota</taxon>
        <taxon>Planctomycetia</taxon>
        <taxon>Pirellulales</taxon>
        <taxon>Pirellulaceae</taxon>
        <taxon>Novipirellula</taxon>
    </lineage>
</organism>
<feature type="compositionally biased region" description="Polar residues" evidence="1">
    <location>
        <begin position="68"/>
        <end position="79"/>
    </location>
</feature>
<feature type="region of interest" description="Disordered" evidence="1">
    <location>
        <begin position="125"/>
        <end position="194"/>
    </location>
</feature>
<dbReference type="EMBL" id="BAABRO010000009">
    <property type="protein sequence ID" value="GAA5508484.1"/>
    <property type="molecule type" value="Genomic_DNA"/>
</dbReference>
<gene>
    <name evidence="2" type="ORF">Rcae01_03950</name>
</gene>
<feature type="region of interest" description="Disordered" evidence="1">
    <location>
        <begin position="49"/>
        <end position="108"/>
    </location>
</feature>
<accession>A0ABP9VTK1</accession>
<evidence type="ECO:0000313" key="2">
    <source>
        <dbReference type="EMBL" id="GAA5508484.1"/>
    </source>
</evidence>
<dbReference type="Proteomes" id="UP001416858">
    <property type="component" value="Unassembled WGS sequence"/>
</dbReference>
<sequence length="194" mass="21899">MAQAANKARQERLKSAKIADEHSALRQIEFGLDMIGEAHQTPYRAAWVATRQPSKTQAEPRPLAARSRSISRTCRQSGNELHRIDANGHRANRHQLTPPRQHRSRQALPLRDSAMHRGRREHANLHASVSANVPHDYNAPRRCDDAPNPHQHNALPRQSTRRVPHSKRFRVGASDANNTPTRHAPRTRLASIEG</sequence>
<evidence type="ECO:0000313" key="3">
    <source>
        <dbReference type="Proteomes" id="UP001416858"/>
    </source>
</evidence>
<evidence type="ECO:0000256" key="1">
    <source>
        <dbReference type="SAM" id="MobiDB-lite"/>
    </source>
</evidence>
<comment type="caution">
    <text evidence="2">The sequence shown here is derived from an EMBL/GenBank/DDBJ whole genome shotgun (WGS) entry which is preliminary data.</text>
</comment>
<feature type="compositionally biased region" description="Basic and acidic residues" evidence="1">
    <location>
        <begin position="138"/>
        <end position="147"/>
    </location>
</feature>
<proteinExistence type="predicted"/>
<keyword evidence="3" id="KW-1185">Reference proteome</keyword>
<protein>
    <submittedName>
        <fullName evidence="2">Uncharacterized protein</fullName>
    </submittedName>
</protein>
<name>A0ABP9VTK1_9BACT</name>
<reference evidence="2 3" key="1">
    <citation type="submission" date="2024-02" db="EMBL/GenBank/DDBJ databases">
        <title>Rhodopirellula caenicola NBRC 110016.</title>
        <authorList>
            <person name="Ichikawa N."/>
            <person name="Katano-Makiyama Y."/>
            <person name="Hidaka K."/>
        </authorList>
    </citation>
    <scope>NUCLEOTIDE SEQUENCE [LARGE SCALE GENOMIC DNA]</scope>
    <source>
        <strain evidence="2 3">NBRC 110016</strain>
    </source>
</reference>